<keyword evidence="15" id="KW-0325">Glycoprotein</keyword>
<keyword evidence="8 17" id="KW-0812">Transmembrane</keyword>
<keyword evidence="11" id="KW-1043">Host membrane</keyword>
<accession>Q77L57</accession>
<dbReference type="GO" id="GO:0044177">
    <property type="term" value="C:host cell Golgi apparatus"/>
    <property type="evidence" value="ECO:0007669"/>
    <property type="project" value="UniProtKB-SubCell"/>
</dbReference>
<gene>
    <name evidence="18" type="primary">US7</name>
    <name evidence="19" type="synonym">HVT091</name>
</gene>
<dbReference type="RefSeq" id="NP_073377.1">
    <property type="nucleotide sequence ID" value="NC_002641.1"/>
</dbReference>
<evidence type="ECO:0000256" key="16">
    <source>
        <dbReference type="ARBA" id="ARBA00025134"/>
    </source>
</evidence>
<dbReference type="GO" id="GO:0044156">
    <property type="term" value="C:host cell junction"/>
    <property type="evidence" value="ECO:0007669"/>
    <property type="project" value="UniProtKB-SubCell"/>
</dbReference>
<evidence type="ECO:0000256" key="4">
    <source>
        <dbReference type="ARBA" id="ARBA00004402"/>
    </source>
</evidence>
<keyword evidence="20" id="KW-1185">Reference proteome</keyword>
<dbReference type="GO" id="GO:0019031">
    <property type="term" value="C:viral envelope"/>
    <property type="evidence" value="ECO:0007669"/>
    <property type="project" value="UniProtKB-KW"/>
</dbReference>
<organismHost>
    <name type="scientific">Gallus gallus</name>
    <name type="common">Chicken</name>
    <dbReference type="NCBI Taxonomy" id="9031"/>
</organismHost>
<dbReference type="GO" id="GO:0055036">
    <property type="term" value="C:virion membrane"/>
    <property type="evidence" value="ECO:0007669"/>
    <property type="project" value="UniProtKB-SubCell"/>
</dbReference>
<evidence type="ECO:0000256" key="12">
    <source>
        <dbReference type="ARBA" id="ARBA00022879"/>
    </source>
</evidence>
<keyword evidence="17" id="KW-1133">Transmembrane helix</keyword>
<evidence type="ECO:0000256" key="9">
    <source>
        <dbReference type="ARBA" id="ARBA00022812"/>
    </source>
</evidence>
<evidence type="ECO:0000256" key="10">
    <source>
        <dbReference type="ARBA" id="ARBA00022844"/>
    </source>
</evidence>
<keyword evidence="10" id="KW-0946">Virion</keyword>
<reference evidence="18" key="3">
    <citation type="submission" date="2004-11" db="EMBL/GenBank/DDBJ databases">
        <authorList>
            <person name="Aouacheria A.J."/>
            <person name="Banyai M."/>
            <person name="Rigal D."/>
            <person name="Schmidt C.J."/>
            <person name="Gillet G."/>
        </authorList>
    </citation>
    <scope>NUCLEOTIDE SEQUENCE</scope>
    <source>
        <strain evidence="18">FC126</strain>
    </source>
</reference>
<feature type="transmembrane region" description="Helical" evidence="17">
    <location>
        <begin position="277"/>
        <end position="297"/>
    </location>
</feature>
<evidence type="ECO:0000256" key="8">
    <source>
        <dbReference type="ARBA" id="ARBA00022692"/>
    </source>
</evidence>
<evidence type="ECO:0000256" key="2">
    <source>
        <dbReference type="ARBA" id="ARBA00004315"/>
    </source>
</evidence>
<evidence type="ECO:0000256" key="3">
    <source>
        <dbReference type="ARBA" id="ARBA00004381"/>
    </source>
</evidence>
<keyword evidence="14 17" id="KW-0472">Membrane</keyword>
<dbReference type="GO" id="GO:0043657">
    <property type="term" value="C:host cell"/>
    <property type="evidence" value="ECO:0007669"/>
    <property type="project" value="InterPro"/>
</dbReference>
<keyword evidence="9" id="KW-1040">Host Golgi apparatus</keyword>
<dbReference type="InterPro" id="IPR002874">
    <property type="entry name" value="Herpes_gI"/>
</dbReference>
<dbReference type="EMBL" id="AF282130">
    <property type="protein sequence ID" value="AAG30111.1"/>
    <property type="molecule type" value="Genomic_DNA"/>
</dbReference>
<evidence type="ECO:0000256" key="14">
    <source>
        <dbReference type="ARBA" id="ARBA00023136"/>
    </source>
</evidence>
<evidence type="ECO:0000256" key="13">
    <source>
        <dbReference type="ARBA" id="ARBA00023081"/>
    </source>
</evidence>
<comment type="subcellular location">
    <subcellularLocation>
        <location evidence="1">Host Golgi apparatus</location>
    </subcellularLocation>
    <subcellularLocation>
        <location evidence="2">Host cell junction</location>
    </subcellularLocation>
    <subcellularLocation>
        <location evidence="4">Host cell membrane</location>
        <topology evidence="4">Single-pass type I membrane protein</topology>
    </subcellularLocation>
    <subcellularLocation>
        <location evidence="3">Virion membrane</location>
        <topology evidence="3">Single-pass membrane protein</topology>
    </subcellularLocation>
</comment>
<dbReference type="OrthoDB" id="33305at10239"/>
<evidence type="ECO:0000256" key="7">
    <source>
        <dbReference type="ARBA" id="ARBA00022511"/>
    </source>
</evidence>
<reference evidence="18" key="1">
    <citation type="journal article" date="2001" name="J. Gen. Virol.">
        <title>The genome of herpesvirus of turkeys: comparative analysis with Marek's disease viruses.</title>
        <authorList>
            <person name="Kingham B.F."/>
            <person name="Zelnik V."/>
            <person name="Kopacek J."/>
            <person name="Majerciak V."/>
            <person name="Ney E."/>
            <person name="Schmidt C.J."/>
        </authorList>
    </citation>
    <scope>NUCLEOTIDE SEQUENCE</scope>
    <source>
        <strain evidence="18">FC126</strain>
    </source>
</reference>
<evidence type="ECO:0000256" key="11">
    <source>
        <dbReference type="ARBA" id="ARBA00022870"/>
    </source>
</evidence>
<evidence type="ECO:0000256" key="1">
    <source>
        <dbReference type="ARBA" id="ARBA00004136"/>
    </source>
</evidence>
<dbReference type="Pfam" id="PF01688">
    <property type="entry name" value="Herpes_gI"/>
    <property type="match status" value="1"/>
</dbReference>
<keyword evidence="12" id="KW-0261">Viral envelope protein</keyword>
<evidence type="ECO:0000313" key="18">
    <source>
        <dbReference type="EMBL" id="AAG30111.1"/>
    </source>
</evidence>
<sequence length="356" mass="40450">MCHTGIACMVCVTLILFCIIIKTQCMVYRGSLVSTTVDQSAQIAFFGIDTVVNLYGKVLFMGDQYLEEIYSGTMEILKWNQANRCYSIAHATYYADCPIISSTVFRGCRDAVVYTRPHSRIHPQYRNGLLLTIIEPRMEDSGIYYIRTSIDGFNKSDYARTSIFVCNGSSGSCSNPRQKVSDEMCIPHVNRIAFERYLTLHVGRLPYGDLTLQQIRKDMTTTAPTYRTIRRTTVNEGLLTAKTSPDIDLNATNLPLPISNYTDYMSVIWRRVALRRIYAYLVIAIIALLIVTVCSAHKRGSCSRRRRIYIGNEPTTLTSITNGNFQEKETKNVPSDISDAELLERLEKKIEMLRTE</sequence>
<reference evidence="19 20" key="2">
    <citation type="journal article" date="2001" name="J. Virol.">
        <title>The genome of turkey herpesvirus.</title>
        <authorList>
            <person name="Afonso C.L."/>
            <person name="Tulman E.R."/>
            <person name="Lu Z."/>
            <person name="Zsak L."/>
            <person name="Rock D.L."/>
            <person name="Kutish G.F."/>
        </authorList>
    </citation>
    <scope>NUCLEOTIDE SEQUENCE [LARGE SCALE GENOMIC DNA]</scope>
    <source>
        <strain evidence="19">FC126</strain>
    </source>
</reference>
<comment type="function">
    <text evidence="16">In epithelial cells, the heterodimer gE/gI is required for the cell-to-cell spread of the virus, by sorting nascent virions to cell junctions. Once the virus reaches the cell junctions, virus particles can spread to adjacent cells extremely rapidly through interactions with cellular receptors that accumulate at these junctions. Implicated in basolateral spread in polarized cells. In neuronal cells, gE/gI is essential for the anterograde spread of the infection throughout the host nervous system. Together with US9, the heterodimer gE/gI is involved in the sorting and transport of viral structural components toward axon tips.</text>
</comment>
<evidence type="ECO:0000313" key="19">
    <source>
        <dbReference type="EMBL" id="AAG45816.1"/>
    </source>
</evidence>
<dbReference type="KEGG" id="vg:918548"/>
<name>Q77L57_MEHV1</name>
<evidence type="ECO:0000256" key="17">
    <source>
        <dbReference type="SAM" id="Phobius"/>
    </source>
</evidence>
<proteinExistence type="inferred from homology"/>
<protein>
    <recommendedName>
        <fullName evidence="6">Envelope glycoprotein I</fullName>
    </recommendedName>
</protein>
<keyword evidence="13" id="KW-1031">Host cell junction</keyword>
<evidence type="ECO:0000313" key="20">
    <source>
        <dbReference type="Proteomes" id="UP000175168"/>
    </source>
</evidence>
<evidence type="ECO:0000256" key="5">
    <source>
        <dbReference type="ARBA" id="ARBA00005825"/>
    </source>
</evidence>
<evidence type="ECO:0000256" key="15">
    <source>
        <dbReference type="ARBA" id="ARBA00023180"/>
    </source>
</evidence>
<comment type="similarity">
    <text evidence="5">Belongs to the alphaherpesvirinae glycoprotein I family.</text>
</comment>
<organismHost>
    <name type="scientific">Meleagris gallopavo</name>
    <name type="common">Wild turkey</name>
    <dbReference type="NCBI Taxonomy" id="9103"/>
</organismHost>
<dbReference type="EMBL" id="AF291866">
    <property type="protein sequence ID" value="AAG45816.1"/>
    <property type="molecule type" value="Genomic_DNA"/>
</dbReference>
<dbReference type="Proteomes" id="UP000175168">
    <property type="component" value="Segment"/>
</dbReference>
<organism evidence="18">
    <name type="scientific">Meleagrid herpesvirus 1</name>
    <name type="common">MeHV-1</name>
    <name type="synonym">Turkey herpesvirus</name>
    <dbReference type="NCBI Taxonomy" id="37108"/>
    <lineage>
        <taxon>Viruses</taxon>
        <taxon>Duplodnaviria</taxon>
        <taxon>Heunggongvirae</taxon>
        <taxon>Peploviricota</taxon>
        <taxon>Herviviricetes</taxon>
        <taxon>Herpesvirales</taxon>
        <taxon>Orthoherpesviridae</taxon>
        <taxon>Alphaherpesvirinae</taxon>
        <taxon>Mardivirus</taxon>
        <taxon>Mardivirus meleagridalpha1</taxon>
    </lineage>
</organism>
<evidence type="ECO:0000256" key="6">
    <source>
        <dbReference type="ARBA" id="ARBA00013983"/>
    </source>
</evidence>
<keyword evidence="7" id="KW-1032">Host cell membrane</keyword>
<dbReference type="GeneID" id="918548"/>